<feature type="coiled-coil region" evidence="7">
    <location>
        <begin position="223"/>
        <end position="250"/>
    </location>
</feature>
<dbReference type="SMART" id="SM00283">
    <property type="entry name" value="MA"/>
    <property type="match status" value="1"/>
</dbReference>
<organism evidence="10 11">
    <name type="scientific">Exiguobacterium undae</name>
    <dbReference type="NCBI Taxonomy" id="169177"/>
    <lineage>
        <taxon>Bacteria</taxon>
        <taxon>Bacillati</taxon>
        <taxon>Bacillota</taxon>
        <taxon>Bacilli</taxon>
        <taxon>Bacillales</taxon>
        <taxon>Bacillales Family XII. Incertae Sedis</taxon>
        <taxon>Exiguobacterium</taxon>
    </lineage>
</organism>
<dbReference type="Gene3D" id="1.10.287.950">
    <property type="entry name" value="Methyl-accepting chemotaxis protein"/>
    <property type="match status" value="1"/>
</dbReference>
<dbReference type="EMBL" id="LVVL01000016">
    <property type="protein sequence ID" value="OAN10681.1"/>
    <property type="molecule type" value="Genomic_DNA"/>
</dbReference>
<dbReference type="PANTHER" id="PTHR32089">
    <property type="entry name" value="METHYL-ACCEPTING CHEMOTAXIS PROTEIN MCPB"/>
    <property type="match status" value="1"/>
</dbReference>
<evidence type="ECO:0000256" key="5">
    <source>
        <dbReference type="ARBA" id="ARBA00023224"/>
    </source>
</evidence>
<evidence type="ECO:0000256" key="1">
    <source>
        <dbReference type="ARBA" id="ARBA00004141"/>
    </source>
</evidence>
<dbReference type="SUPFAM" id="SSF58104">
    <property type="entry name" value="Methyl-accepting chemotaxis protein (MCP) signaling domain"/>
    <property type="match status" value="1"/>
</dbReference>
<accession>A0ABX2V5Y0</accession>
<comment type="caution">
    <text evidence="10">The sequence shown here is derived from an EMBL/GenBank/DDBJ whole genome shotgun (WGS) entry which is preliminary data.</text>
</comment>
<dbReference type="InterPro" id="IPR004089">
    <property type="entry name" value="MCPsignal_dom"/>
</dbReference>
<comment type="subcellular location">
    <subcellularLocation>
        <location evidence="1">Membrane</location>
        <topology evidence="1">Multi-pass membrane protein</topology>
    </subcellularLocation>
</comment>
<evidence type="ECO:0000256" key="2">
    <source>
        <dbReference type="ARBA" id="ARBA00022692"/>
    </source>
</evidence>
<evidence type="ECO:0000313" key="11">
    <source>
        <dbReference type="Proteomes" id="UP000078447"/>
    </source>
</evidence>
<evidence type="ECO:0000256" key="8">
    <source>
        <dbReference type="SAM" id="Phobius"/>
    </source>
</evidence>
<dbReference type="Proteomes" id="UP000078447">
    <property type="component" value="Unassembled WGS sequence"/>
</dbReference>
<keyword evidence="3 8" id="KW-1133">Transmembrane helix</keyword>
<reference evidence="10 11" key="1">
    <citation type="submission" date="2016-03" db="EMBL/GenBank/DDBJ databases">
        <authorList>
            <person name="Cho S.-Y."/>
            <person name="Lim S."/>
            <person name="Kim H."/>
            <person name="Soh E.H."/>
            <person name="Moon J.S."/>
        </authorList>
    </citation>
    <scope>NUCLEOTIDE SEQUENCE [LARGE SCALE GENOMIC DNA]</scope>
    <source>
        <strain evidence="10 11">KCTC 3810</strain>
    </source>
</reference>
<feature type="coiled-coil region" evidence="7">
    <location>
        <begin position="458"/>
        <end position="485"/>
    </location>
</feature>
<keyword evidence="4 8" id="KW-0472">Membrane</keyword>
<protein>
    <recommendedName>
        <fullName evidence="9">Methyl-accepting transducer domain-containing protein</fullName>
    </recommendedName>
</protein>
<evidence type="ECO:0000259" key="9">
    <source>
        <dbReference type="PROSITE" id="PS50111"/>
    </source>
</evidence>
<keyword evidence="7" id="KW-0175">Coiled coil</keyword>
<feature type="transmembrane region" description="Helical" evidence="8">
    <location>
        <begin position="21"/>
        <end position="38"/>
    </location>
</feature>
<proteinExistence type="predicted"/>
<evidence type="ECO:0000256" key="7">
    <source>
        <dbReference type="SAM" id="Coils"/>
    </source>
</evidence>
<keyword evidence="11" id="KW-1185">Reference proteome</keyword>
<evidence type="ECO:0000256" key="6">
    <source>
        <dbReference type="PROSITE-ProRule" id="PRU00284"/>
    </source>
</evidence>
<dbReference type="PROSITE" id="PS50111">
    <property type="entry name" value="CHEMOTAXIS_TRANSDUC_2"/>
    <property type="match status" value="1"/>
</dbReference>
<evidence type="ECO:0000256" key="3">
    <source>
        <dbReference type="ARBA" id="ARBA00022989"/>
    </source>
</evidence>
<dbReference type="Pfam" id="PF00015">
    <property type="entry name" value="MCPsignal"/>
    <property type="match status" value="1"/>
</dbReference>
<evidence type="ECO:0000256" key="4">
    <source>
        <dbReference type="ARBA" id="ARBA00023136"/>
    </source>
</evidence>
<dbReference type="PANTHER" id="PTHR32089:SF119">
    <property type="entry name" value="METHYL-ACCEPTING CHEMOTAXIS PROTEIN CTPL"/>
    <property type="match status" value="1"/>
</dbReference>
<keyword evidence="5 6" id="KW-0807">Transducer</keyword>
<evidence type="ECO:0000313" key="10">
    <source>
        <dbReference type="EMBL" id="OAN10681.1"/>
    </source>
</evidence>
<name>A0ABX2V5Y0_9BACL</name>
<feature type="domain" description="Methyl-accepting transducer" evidence="9">
    <location>
        <begin position="264"/>
        <end position="484"/>
    </location>
</feature>
<sequence length="554" mass="62343">MKRMKQPTQKKRLLAQQLNNWLIPIVAMGLLLISALSVEELYRASTKSVSERLEREMTMLDANIRSIYLAYPEDEQERTRAIKRLKNQQLADMARDEYDAAIQSLATKNVALQPLTLTAQEKKDVTQQLKQARVTTFTSNDRFILAMSIPEVNDVLFLSVDQERLVAPAKALAMKLGILGIVVLCFVSLLIRSRIKKQLAPLSVLSLKIEEAYARRTYQPISIKTTTFELQQLTHQYNQLMQQVGSLTQEITIASERLEATQPGFSSQLASIDESVLAVHQVATSLTDQSTQMEQIISESGQLLTTSIEALATMDESIQTSHQRVSAFNEEATTSHRILESLQQDTTLLRTLSVHTSQSLDEATGRNQQMHASIRYIQQVAEATRRLSLNALIEATRAGEKGRGFVIVAKEVESLALDIKRSIDHINQANRDLTASIGQIEQDVVQMTTQIETTHEQLEQSTRRIASVLDNAEQIEAALVQVETDRSLVYSVQPRIREHFQLIETILLELTRYSQSLEANMQANSARQQELKQHGHIIGEQIESLNRTIVGPSH</sequence>
<keyword evidence="2 8" id="KW-0812">Transmembrane</keyword>
<gene>
    <name evidence="10" type="ORF">A3783_12685</name>
</gene>